<name>A0A4D6MI20_VIGUN</name>
<dbReference type="AlphaFoldDB" id="A0A4D6MI20"/>
<gene>
    <name evidence="2" type="ORF">DEO72_LG7g1651</name>
</gene>
<organism evidence="2 3">
    <name type="scientific">Vigna unguiculata</name>
    <name type="common">Cowpea</name>
    <dbReference type="NCBI Taxonomy" id="3917"/>
    <lineage>
        <taxon>Eukaryota</taxon>
        <taxon>Viridiplantae</taxon>
        <taxon>Streptophyta</taxon>
        <taxon>Embryophyta</taxon>
        <taxon>Tracheophyta</taxon>
        <taxon>Spermatophyta</taxon>
        <taxon>Magnoliopsida</taxon>
        <taxon>eudicotyledons</taxon>
        <taxon>Gunneridae</taxon>
        <taxon>Pentapetalae</taxon>
        <taxon>rosids</taxon>
        <taxon>fabids</taxon>
        <taxon>Fabales</taxon>
        <taxon>Fabaceae</taxon>
        <taxon>Papilionoideae</taxon>
        <taxon>50 kb inversion clade</taxon>
        <taxon>NPAAA clade</taxon>
        <taxon>indigoferoid/millettioid clade</taxon>
        <taxon>Phaseoleae</taxon>
        <taxon>Vigna</taxon>
    </lineage>
</organism>
<feature type="chain" id="PRO_5020032754" description="Secreted protein" evidence="1">
    <location>
        <begin position="21"/>
        <end position="70"/>
    </location>
</feature>
<evidence type="ECO:0000256" key="1">
    <source>
        <dbReference type="SAM" id="SignalP"/>
    </source>
</evidence>
<proteinExistence type="predicted"/>
<keyword evidence="1" id="KW-0732">Signal</keyword>
<dbReference type="EMBL" id="CP039351">
    <property type="protein sequence ID" value="QCE00361.1"/>
    <property type="molecule type" value="Genomic_DNA"/>
</dbReference>
<keyword evidence="3" id="KW-1185">Reference proteome</keyword>
<feature type="signal peptide" evidence="1">
    <location>
        <begin position="1"/>
        <end position="20"/>
    </location>
</feature>
<dbReference type="Proteomes" id="UP000501690">
    <property type="component" value="Linkage Group LG7"/>
</dbReference>
<protein>
    <recommendedName>
        <fullName evidence="4">Secreted protein</fullName>
    </recommendedName>
</protein>
<reference evidence="2 3" key="1">
    <citation type="submission" date="2019-04" db="EMBL/GenBank/DDBJ databases">
        <title>An improved genome assembly and genetic linkage map for asparagus bean, Vigna unguiculata ssp. sesquipedialis.</title>
        <authorList>
            <person name="Xia Q."/>
            <person name="Zhang R."/>
            <person name="Dong Y."/>
        </authorList>
    </citation>
    <scope>NUCLEOTIDE SEQUENCE [LARGE SCALE GENOMIC DNA]</scope>
    <source>
        <tissue evidence="2">Leaf</tissue>
    </source>
</reference>
<accession>A0A4D6MI20</accession>
<evidence type="ECO:0008006" key="4">
    <source>
        <dbReference type="Google" id="ProtNLM"/>
    </source>
</evidence>
<evidence type="ECO:0000313" key="3">
    <source>
        <dbReference type="Proteomes" id="UP000501690"/>
    </source>
</evidence>
<evidence type="ECO:0000313" key="2">
    <source>
        <dbReference type="EMBL" id="QCE00361.1"/>
    </source>
</evidence>
<sequence>MKQTLYFACFGCVWSTRILAISQGSDAGLNGGGHGSPYLRVFGDDRVRGTRDQVMLQVVLVELKAKAWAS</sequence>